<dbReference type="Proteomes" id="UP001159363">
    <property type="component" value="Chromosome X"/>
</dbReference>
<dbReference type="InterPro" id="IPR043502">
    <property type="entry name" value="DNA/RNA_pol_sf"/>
</dbReference>
<evidence type="ECO:0000313" key="1">
    <source>
        <dbReference type="EMBL" id="KAJ8886478.1"/>
    </source>
</evidence>
<accession>A0ABQ9HRI4</accession>
<protein>
    <submittedName>
        <fullName evidence="1">Uncharacterized protein</fullName>
    </submittedName>
</protein>
<comment type="caution">
    <text evidence="1">The sequence shown here is derived from an EMBL/GenBank/DDBJ whole genome shotgun (WGS) entry which is preliminary data.</text>
</comment>
<reference evidence="1 2" key="1">
    <citation type="submission" date="2023-02" db="EMBL/GenBank/DDBJ databases">
        <title>LHISI_Scaffold_Assembly.</title>
        <authorList>
            <person name="Stuart O.P."/>
            <person name="Cleave R."/>
            <person name="Magrath M.J.L."/>
            <person name="Mikheyev A.S."/>
        </authorList>
    </citation>
    <scope>NUCLEOTIDE SEQUENCE [LARGE SCALE GENOMIC DNA]</scope>
    <source>
        <strain evidence="1">Daus_M_001</strain>
        <tissue evidence="1">Leg muscle</tissue>
    </source>
</reference>
<dbReference type="EMBL" id="JARBHB010000004">
    <property type="protein sequence ID" value="KAJ8886478.1"/>
    <property type="molecule type" value="Genomic_DNA"/>
</dbReference>
<evidence type="ECO:0000313" key="2">
    <source>
        <dbReference type="Proteomes" id="UP001159363"/>
    </source>
</evidence>
<dbReference type="Gene3D" id="3.30.70.270">
    <property type="match status" value="1"/>
</dbReference>
<organism evidence="1 2">
    <name type="scientific">Dryococelus australis</name>
    <dbReference type="NCBI Taxonomy" id="614101"/>
    <lineage>
        <taxon>Eukaryota</taxon>
        <taxon>Metazoa</taxon>
        <taxon>Ecdysozoa</taxon>
        <taxon>Arthropoda</taxon>
        <taxon>Hexapoda</taxon>
        <taxon>Insecta</taxon>
        <taxon>Pterygota</taxon>
        <taxon>Neoptera</taxon>
        <taxon>Polyneoptera</taxon>
        <taxon>Phasmatodea</taxon>
        <taxon>Verophasmatodea</taxon>
        <taxon>Anareolatae</taxon>
        <taxon>Phasmatidae</taxon>
        <taxon>Eurycanthinae</taxon>
        <taxon>Dryococelus</taxon>
    </lineage>
</organism>
<proteinExistence type="predicted"/>
<sequence>MDPEIILALSEIPQPTTSELQQFLGIVNFSALFLPGKPEILEPLFSHLKKDTKFVWGSQEAKLGDLEFTQEVEAFMH</sequence>
<gene>
    <name evidence="1" type="ORF">PR048_012689</name>
</gene>
<keyword evidence="2" id="KW-1185">Reference proteome</keyword>
<dbReference type="SUPFAM" id="SSF56672">
    <property type="entry name" value="DNA/RNA polymerases"/>
    <property type="match status" value="1"/>
</dbReference>
<name>A0ABQ9HRI4_9NEOP</name>
<dbReference type="InterPro" id="IPR043128">
    <property type="entry name" value="Rev_trsase/Diguanyl_cyclase"/>
</dbReference>